<protein>
    <recommendedName>
        <fullName evidence="10">Large-conductance mechanosensitive channel</fullName>
    </recommendedName>
</protein>
<dbReference type="HAMAP" id="MF_00115">
    <property type="entry name" value="MscL"/>
    <property type="match status" value="1"/>
</dbReference>
<dbReference type="Proteomes" id="UP000239800">
    <property type="component" value="Unassembled WGS sequence"/>
</dbReference>
<comment type="subunit">
    <text evidence="10">Homopentamer.</text>
</comment>
<evidence type="ECO:0000256" key="5">
    <source>
        <dbReference type="ARBA" id="ARBA00022692"/>
    </source>
</evidence>
<dbReference type="NCBIfam" id="TIGR00220">
    <property type="entry name" value="mscL"/>
    <property type="match status" value="1"/>
</dbReference>
<dbReference type="GO" id="GO:0008381">
    <property type="term" value="F:mechanosensitive monoatomic ion channel activity"/>
    <property type="evidence" value="ECO:0007669"/>
    <property type="project" value="UniProtKB-UniRule"/>
</dbReference>
<evidence type="ECO:0000256" key="3">
    <source>
        <dbReference type="ARBA" id="ARBA00022448"/>
    </source>
</evidence>
<evidence type="ECO:0000256" key="2">
    <source>
        <dbReference type="ARBA" id="ARBA00007254"/>
    </source>
</evidence>
<keyword evidence="6 10" id="KW-1133">Transmembrane helix</keyword>
<dbReference type="NCBIfam" id="NF001843">
    <property type="entry name" value="PRK00567.1-4"/>
    <property type="match status" value="1"/>
</dbReference>
<comment type="similarity">
    <text evidence="2 10">Belongs to the MscL family.</text>
</comment>
<evidence type="ECO:0000256" key="8">
    <source>
        <dbReference type="ARBA" id="ARBA00023136"/>
    </source>
</evidence>
<dbReference type="PANTHER" id="PTHR30266:SF2">
    <property type="entry name" value="LARGE-CONDUCTANCE MECHANOSENSITIVE CHANNEL"/>
    <property type="match status" value="1"/>
</dbReference>
<dbReference type="Pfam" id="PF01741">
    <property type="entry name" value="MscL"/>
    <property type="match status" value="1"/>
</dbReference>
<comment type="caution">
    <text evidence="11">The sequence shown here is derived from an EMBL/GenBank/DDBJ whole genome shotgun (WGS) entry which is preliminary data.</text>
</comment>
<organism evidence="11 12">
    <name type="scientific">Aureitalea marina</name>
    <dbReference type="NCBI Taxonomy" id="930804"/>
    <lineage>
        <taxon>Bacteria</taxon>
        <taxon>Pseudomonadati</taxon>
        <taxon>Bacteroidota</taxon>
        <taxon>Flavobacteriia</taxon>
        <taxon>Flavobacteriales</taxon>
        <taxon>Flavobacteriaceae</taxon>
        <taxon>Aureitalea</taxon>
    </lineage>
</organism>
<reference evidence="11 12" key="1">
    <citation type="submission" date="2016-11" db="EMBL/GenBank/DDBJ databases">
        <title>Trade-off between light-utilization and light-protection in marine flavobacteria.</title>
        <authorList>
            <person name="Kumagai Y."/>
        </authorList>
    </citation>
    <scope>NUCLEOTIDE SEQUENCE [LARGE SCALE GENOMIC DNA]</scope>
    <source>
        <strain evidence="11 12">NBRC 107741</strain>
    </source>
</reference>
<keyword evidence="8 10" id="KW-0472">Membrane</keyword>
<evidence type="ECO:0000256" key="10">
    <source>
        <dbReference type="HAMAP-Rule" id="MF_00115"/>
    </source>
</evidence>
<dbReference type="AlphaFoldDB" id="A0A2S7KPD6"/>
<dbReference type="Gene3D" id="1.10.1200.120">
    <property type="entry name" value="Large-conductance mechanosensitive channel, MscL, domain 1"/>
    <property type="match status" value="1"/>
</dbReference>
<dbReference type="InterPro" id="IPR037673">
    <property type="entry name" value="MSC/AndL"/>
</dbReference>
<dbReference type="PANTHER" id="PTHR30266">
    <property type="entry name" value="MECHANOSENSITIVE CHANNEL MSCL"/>
    <property type="match status" value="1"/>
</dbReference>
<comment type="subcellular location">
    <subcellularLocation>
        <location evidence="1 10">Cell membrane</location>
        <topology evidence="1 10">Multi-pass membrane protein</topology>
    </subcellularLocation>
</comment>
<dbReference type="PROSITE" id="PS01327">
    <property type="entry name" value="MSCL"/>
    <property type="match status" value="1"/>
</dbReference>
<gene>
    <name evidence="10" type="primary">mscL</name>
    <name evidence="11" type="ORF">BST85_05800</name>
</gene>
<keyword evidence="4 10" id="KW-1003">Cell membrane</keyword>
<evidence type="ECO:0000313" key="12">
    <source>
        <dbReference type="Proteomes" id="UP000239800"/>
    </source>
</evidence>
<dbReference type="SUPFAM" id="SSF81330">
    <property type="entry name" value="Gated mechanosensitive channel"/>
    <property type="match status" value="1"/>
</dbReference>
<proteinExistence type="inferred from homology"/>
<dbReference type="PRINTS" id="PR01264">
    <property type="entry name" value="MECHCHANNEL"/>
</dbReference>
<keyword evidence="7 10" id="KW-0406">Ion transport</keyword>
<evidence type="ECO:0000313" key="11">
    <source>
        <dbReference type="EMBL" id="PQB04467.1"/>
    </source>
</evidence>
<evidence type="ECO:0000256" key="7">
    <source>
        <dbReference type="ARBA" id="ARBA00023065"/>
    </source>
</evidence>
<accession>A0A2S7KPD6</accession>
<sequence length="145" mass="16311">MKQFFNEFKEFAIKGNVVDMAIGIVIGTAFNKVVSVLVKNIISPPLMILTSQLNYEDQKIVLKEATESYGEIAIGYGVFVEAVVDFIIIALAIFLVIKFMNRIRNKAEDPTDVEVKTPKEIELLSRIEALMEEQNKILQQGQKSS</sequence>
<keyword evidence="3 10" id="KW-0813">Transport</keyword>
<dbReference type="InterPro" id="IPR001185">
    <property type="entry name" value="MS_channel"/>
</dbReference>
<dbReference type="EMBL" id="MQUB01000001">
    <property type="protein sequence ID" value="PQB04467.1"/>
    <property type="molecule type" value="Genomic_DNA"/>
</dbReference>
<feature type="transmembrane region" description="Helical" evidence="10">
    <location>
        <begin position="21"/>
        <end position="42"/>
    </location>
</feature>
<keyword evidence="12" id="KW-1185">Reference proteome</keyword>
<comment type="function">
    <text evidence="10">Channel that opens in response to stretch forces in the membrane lipid bilayer. May participate in the regulation of osmotic pressure changes within the cell.</text>
</comment>
<keyword evidence="9 10" id="KW-0407">Ion channel</keyword>
<evidence type="ECO:0000256" key="6">
    <source>
        <dbReference type="ARBA" id="ARBA00022989"/>
    </source>
</evidence>
<keyword evidence="5 10" id="KW-0812">Transmembrane</keyword>
<dbReference type="RefSeq" id="WP_104812392.1">
    <property type="nucleotide sequence ID" value="NZ_MQUB01000001.1"/>
</dbReference>
<dbReference type="OrthoDB" id="9810350at2"/>
<dbReference type="InterPro" id="IPR019823">
    <property type="entry name" value="Mechanosensitive_channel_CS"/>
</dbReference>
<name>A0A2S7KPD6_9FLAO</name>
<dbReference type="InterPro" id="IPR036019">
    <property type="entry name" value="MscL_channel"/>
</dbReference>
<evidence type="ECO:0000256" key="1">
    <source>
        <dbReference type="ARBA" id="ARBA00004651"/>
    </source>
</evidence>
<evidence type="ECO:0000256" key="4">
    <source>
        <dbReference type="ARBA" id="ARBA00022475"/>
    </source>
</evidence>
<feature type="transmembrane region" description="Helical" evidence="10">
    <location>
        <begin position="73"/>
        <end position="97"/>
    </location>
</feature>
<evidence type="ECO:0000256" key="9">
    <source>
        <dbReference type="ARBA" id="ARBA00023303"/>
    </source>
</evidence>
<dbReference type="GO" id="GO:0005886">
    <property type="term" value="C:plasma membrane"/>
    <property type="evidence" value="ECO:0007669"/>
    <property type="project" value="UniProtKB-SubCell"/>
</dbReference>